<gene>
    <name evidence="1" type="ORF">KAOT1_00085</name>
</gene>
<dbReference type="eggNOG" id="COG0438">
    <property type="taxonomic scope" value="Bacteria"/>
</dbReference>
<organism evidence="1 2">
    <name type="scientific">Kordia algicida OT-1</name>
    <dbReference type="NCBI Taxonomy" id="391587"/>
    <lineage>
        <taxon>Bacteria</taxon>
        <taxon>Pseudomonadati</taxon>
        <taxon>Bacteroidota</taxon>
        <taxon>Flavobacteriia</taxon>
        <taxon>Flavobacteriales</taxon>
        <taxon>Flavobacteriaceae</taxon>
        <taxon>Kordia</taxon>
    </lineage>
</organism>
<keyword evidence="2" id="KW-1185">Reference proteome</keyword>
<evidence type="ECO:0008006" key="3">
    <source>
        <dbReference type="Google" id="ProtNLM"/>
    </source>
</evidence>
<proteinExistence type="predicted"/>
<comment type="caution">
    <text evidence="1">The sequence shown here is derived from an EMBL/GenBank/DDBJ whole genome shotgun (WGS) entry which is preliminary data.</text>
</comment>
<dbReference type="STRING" id="391587.KAOT1_00085"/>
<accession>A9CU56</accession>
<dbReference type="OrthoDB" id="1163388at2"/>
<reference evidence="1 2" key="1">
    <citation type="journal article" date="2011" name="J. Bacteriol.">
        <title>Genome sequence of the algicidal bacterium Kordia algicida OT-1.</title>
        <authorList>
            <person name="Lee H.S."/>
            <person name="Kang S.G."/>
            <person name="Kwon K.K."/>
            <person name="Lee J.H."/>
            <person name="Kim S.J."/>
        </authorList>
    </citation>
    <scope>NUCLEOTIDE SEQUENCE [LARGE SCALE GENOMIC DNA]</scope>
    <source>
        <strain evidence="1 2">OT-1</strain>
    </source>
</reference>
<dbReference type="EMBL" id="ABIB01000028">
    <property type="protein sequence ID" value="EDP94131.1"/>
    <property type="molecule type" value="Genomic_DNA"/>
</dbReference>
<dbReference type="RefSeq" id="WP_007092601.1">
    <property type="nucleotide sequence ID" value="NZ_CP142125.1"/>
</dbReference>
<dbReference type="Gene3D" id="3.40.50.2000">
    <property type="entry name" value="Glycogen Phosphorylase B"/>
    <property type="match status" value="1"/>
</dbReference>
<dbReference type="HOGENOM" id="CLU_717248_0_0_10"/>
<dbReference type="Proteomes" id="UP000002945">
    <property type="component" value="Unassembled WGS sequence"/>
</dbReference>
<name>A9CU56_9FLAO</name>
<protein>
    <recommendedName>
        <fullName evidence="3">Glycosyl transferase family 1 domain-containing protein</fullName>
    </recommendedName>
</protein>
<evidence type="ECO:0000313" key="2">
    <source>
        <dbReference type="Proteomes" id="UP000002945"/>
    </source>
</evidence>
<dbReference type="AlphaFoldDB" id="A9CU56"/>
<evidence type="ECO:0000313" key="1">
    <source>
        <dbReference type="EMBL" id="EDP94131.1"/>
    </source>
</evidence>
<sequence length="385" mass="44411">MKKIIHLKEKLASNSRFSTKYDLGEDDKIHLLYVSPKLNATGYYRLISQALELDKTNTHKSIITNIDSNDFNNSLNDLTTVLDERLLVWADYIIFPPIFSDITYLLKAIEAFNPMIQITFNIDQNYFALNAMSYDKRKISQIELHNLENNLACADLLLVANLKFKNFLHRYINLRHPNADVVTGFIPNLISQIGYESMPKIIKNDTELFRLGLIKPTLEDLNFIKELFKKMSKELKDKIQVVCLGSSTTYELIEKLDLQNDIEFHKTVHFKTFFFKLNQLRLDSAMLLAKDTTYNKHHSSYLFLELSAFGIPTITSIYHSASNNITDGVDGLLASIEPEWIKALDLLINVKGIKEEIGSMAIKNVWKNHSFSKKQIQNISQEIFF</sequence>